<gene>
    <name evidence="2" type="ORF">ACFOY2_30140</name>
</gene>
<protein>
    <submittedName>
        <fullName evidence="2">LpqB family beta-propeller domain-containing protein</fullName>
    </submittedName>
</protein>
<dbReference type="SUPFAM" id="SSF63829">
    <property type="entry name" value="Calcium-dependent phosphotriesterase"/>
    <property type="match status" value="1"/>
</dbReference>
<dbReference type="SMART" id="SM00909">
    <property type="entry name" value="Germane"/>
    <property type="match status" value="1"/>
</dbReference>
<proteinExistence type="predicted"/>
<evidence type="ECO:0000313" key="2">
    <source>
        <dbReference type="EMBL" id="MFC4011524.1"/>
    </source>
</evidence>
<dbReference type="Pfam" id="PF10647">
    <property type="entry name" value="Gmad1"/>
    <property type="match status" value="1"/>
</dbReference>
<dbReference type="InterPro" id="IPR019606">
    <property type="entry name" value="GerMN"/>
</dbReference>
<comment type="caution">
    <text evidence="2">The sequence shown here is derived from an EMBL/GenBank/DDBJ whole genome shotgun (WGS) entry which is preliminary data.</text>
</comment>
<dbReference type="RefSeq" id="WP_379531476.1">
    <property type="nucleotide sequence ID" value="NZ_JBHSBI010000016.1"/>
</dbReference>
<accession>A0ABV8GEH7</accession>
<dbReference type="PROSITE" id="PS51257">
    <property type="entry name" value="PROKAR_LIPOPROTEIN"/>
    <property type="match status" value="1"/>
</dbReference>
<evidence type="ECO:0000313" key="3">
    <source>
        <dbReference type="Proteomes" id="UP001595851"/>
    </source>
</evidence>
<name>A0ABV8GEH7_9ACTN</name>
<dbReference type="Pfam" id="PF25976">
    <property type="entry name" value="LpqB_N"/>
    <property type="match status" value="1"/>
</dbReference>
<feature type="domain" description="GerMN" evidence="1">
    <location>
        <begin position="216"/>
        <end position="307"/>
    </location>
</feature>
<dbReference type="EMBL" id="JBHSBI010000016">
    <property type="protein sequence ID" value="MFC4011524.1"/>
    <property type="molecule type" value="Genomic_DNA"/>
</dbReference>
<evidence type="ECO:0000259" key="1">
    <source>
        <dbReference type="SMART" id="SM00909"/>
    </source>
</evidence>
<keyword evidence="3" id="KW-1185">Reference proteome</keyword>
<sequence length="583" mass="62897">MTTTRRGWVAFVLVVLVALVGSGCTVIPLSGPNTLSEPGTGDPLTKPFQRMIALPPQPTWGPEEVIKGLQAAMAAYADDPTILPQYLTPEARSKWSPSGPVTVIEDAYDFAYPSERDGTQTVQKITVKGRWAASIKEDDAYVPTGGAWDRSFELVKVADGGYRVSSLPTGLGLLLTNSDVARAYRATNLYYVSGNTPDRLVVDRVRLRLKPTKSFAQIILERLLEQPTSALQGGAVTSSFPQGTKVEYVVWREERVVVNLSRPLDPLDPSAKAAVKAQIRYSLNMNEVAKGRTIDIQVDGEPYSLDQPDTDDQWLEDGDADPYFVSRGAIQYLGKDGPAGTVPGPAGQERTGYRDFALSKDNNALVAARTSTGISVAGLTQAGQWQEVIQGDLTAPSWHRDGSLWTFDRKNGAALRYDPAGGRGPERVEAEVKLQGLDVTRLRIARDGVRVVLSIGENTVQICALAGNGAGAKLVNFQSLATTGEGERIIDLAWADDEHLLMLVESDAGQILNQINVGDGETVGVPLKDRLQSLAGSGDRVLAWSRTGSGADIKSKIVELNQDRQTWTPKVESDASTPLFPLG</sequence>
<dbReference type="InterPro" id="IPR018910">
    <property type="entry name" value="LpqB_C"/>
</dbReference>
<dbReference type="Proteomes" id="UP001595851">
    <property type="component" value="Unassembled WGS sequence"/>
</dbReference>
<dbReference type="InterPro" id="IPR059026">
    <property type="entry name" value="LpqB_N"/>
</dbReference>
<reference evidence="3" key="1">
    <citation type="journal article" date="2019" name="Int. J. Syst. Evol. Microbiol.">
        <title>The Global Catalogue of Microorganisms (GCM) 10K type strain sequencing project: providing services to taxonomists for standard genome sequencing and annotation.</title>
        <authorList>
            <consortium name="The Broad Institute Genomics Platform"/>
            <consortium name="The Broad Institute Genome Sequencing Center for Infectious Disease"/>
            <person name="Wu L."/>
            <person name="Ma J."/>
        </authorList>
    </citation>
    <scope>NUCLEOTIDE SEQUENCE [LARGE SCALE GENOMIC DNA]</scope>
    <source>
        <strain evidence="3">TBRC 1276</strain>
    </source>
</reference>
<organism evidence="2 3">
    <name type="scientific">Nonomuraea purpurea</name>
    <dbReference type="NCBI Taxonomy" id="1849276"/>
    <lineage>
        <taxon>Bacteria</taxon>
        <taxon>Bacillati</taxon>
        <taxon>Actinomycetota</taxon>
        <taxon>Actinomycetes</taxon>
        <taxon>Streptosporangiales</taxon>
        <taxon>Streptosporangiaceae</taxon>
        <taxon>Nonomuraea</taxon>
    </lineage>
</organism>
<dbReference type="Pfam" id="PF10646">
    <property type="entry name" value="Germane"/>
    <property type="match status" value="1"/>
</dbReference>